<dbReference type="InterPro" id="IPR051317">
    <property type="entry name" value="Gfo/Idh/MocA_oxidoreduct"/>
</dbReference>
<dbReference type="InterPro" id="IPR000683">
    <property type="entry name" value="Gfo/Idh/MocA-like_OxRdtase_N"/>
</dbReference>
<dbReference type="Pfam" id="PF01408">
    <property type="entry name" value="GFO_IDH_MocA"/>
    <property type="match status" value="1"/>
</dbReference>
<dbReference type="Proteomes" id="UP000032633">
    <property type="component" value="Chromosome"/>
</dbReference>
<dbReference type="Gene3D" id="3.30.360.10">
    <property type="entry name" value="Dihydrodipicolinate Reductase, domain 2"/>
    <property type="match status" value="1"/>
</dbReference>
<name>A0A0D5NET9_9BACL</name>
<evidence type="ECO:0000259" key="2">
    <source>
        <dbReference type="Pfam" id="PF22725"/>
    </source>
</evidence>
<dbReference type="Gene3D" id="3.40.50.720">
    <property type="entry name" value="NAD(P)-binding Rossmann-like Domain"/>
    <property type="match status" value="1"/>
</dbReference>
<dbReference type="HOGENOM" id="CLU_023194_1_2_9"/>
<dbReference type="EMBL" id="CP011058">
    <property type="protein sequence ID" value="AJY73438.1"/>
    <property type="molecule type" value="Genomic_DNA"/>
</dbReference>
<organism evidence="3 4">
    <name type="scientific">Paenibacillus beijingensis</name>
    <dbReference type="NCBI Taxonomy" id="1126833"/>
    <lineage>
        <taxon>Bacteria</taxon>
        <taxon>Bacillati</taxon>
        <taxon>Bacillota</taxon>
        <taxon>Bacilli</taxon>
        <taxon>Bacillales</taxon>
        <taxon>Paenibacillaceae</taxon>
        <taxon>Paenibacillus</taxon>
    </lineage>
</organism>
<dbReference type="KEGG" id="pbj:VN24_00845"/>
<feature type="domain" description="GFO/IDH/MocA-like oxidoreductase" evidence="2">
    <location>
        <begin position="130"/>
        <end position="249"/>
    </location>
</feature>
<dbReference type="AlphaFoldDB" id="A0A0D5NET9"/>
<reference evidence="3 4" key="1">
    <citation type="journal article" date="2015" name="J. Biotechnol.">
        <title>Complete genome sequence of Paenibacillus beijingensis 7188(T) (=DSM 24997(T)), a novel rhizobacterium from jujube garden soil.</title>
        <authorList>
            <person name="Kwak Y."/>
            <person name="Shin J.H."/>
        </authorList>
    </citation>
    <scope>NUCLEOTIDE SEQUENCE [LARGE SCALE GENOMIC DNA]</scope>
    <source>
        <strain evidence="3 4">DSM 24997</strain>
    </source>
</reference>
<dbReference type="SUPFAM" id="SSF55347">
    <property type="entry name" value="Glyceraldehyde-3-phosphate dehydrogenase-like, C-terminal domain"/>
    <property type="match status" value="1"/>
</dbReference>
<dbReference type="InterPro" id="IPR036291">
    <property type="entry name" value="NAD(P)-bd_dom_sf"/>
</dbReference>
<dbReference type="PANTHER" id="PTHR43708">
    <property type="entry name" value="CONSERVED EXPRESSED OXIDOREDUCTASE (EUROFUNG)"/>
    <property type="match status" value="1"/>
</dbReference>
<evidence type="ECO:0000259" key="1">
    <source>
        <dbReference type="Pfam" id="PF01408"/>
    </source>
</evidence>
<dbReference type="OrthoDB" id="9815825at2"/>
<gene>
    <name evidence="3" type="ORF">VN24_00845</name>
</gene>
<dbReference type="RefSeq" id="WP_045668873.1">
    <property type="nucleotide sequence ID" value="NZ_CP011058.1"/>
</dbReference>
<proteinExistence type="predicted"/>
<sequence>MIRIGLLSFWHVHAKDYAEEALKHPDTEIAAVWDEDPERGRREAERRGVPYYAELEELFASDRIDAVIVTTSTSVHHEVMIKAARAGKHIFTEKVVAATAHEAGEIIAAADEANVALTVSLPRLYEGYTRTIQSMLEKGLLGDLTLVRVRLSHNGATAGWLPEHFFNPAESGGGAMIDLGCHPMYLTRLFLGKPARVQAAYGYVTGREAEDNAVAVLQYDNGAIGIVEAGFVNAHSPFSIEVHGKDGTLLFSTHDNQLMFRSSRQTGTGQPEWSVIDKLPNVPGAFQIWVTHIKEGTRADENIRLAADLTSLMEASNRSAKEGRTVALSELQP</sequence>
<dbReference type="Pfam" id="PF22725">
    <property type="entry name" value="GFO_IDH_MocA_C3"/>
    <property type="match status" value="1"/>
</dbReference>
<keyword evidence="4" id="KW-1185">Reference proteome</keyword>
<protein>
    <submittedName>
        <fullName evidence="3">Oxidoreductase</fullName>
    </submittedName>
</protein>
<evidence type="ECO:0000313" key="4">
    <source>
        <dbReference type="Proteomes" id="UP000032633"/>
    </source>
</evidence>
<dbReference type="PATRIC" id="fig|1126833.4.peg.191"/>
<dbReference type="PANTHER" id="PTHR43708:SF3">
    <property type="entry name" value="OXIDOREDUCTASE"/>
    <property type="match status" value="1"/>
</dbReference>
<dbReference type="SUPFAM" id="SSF51735">
    <property type="entry name" value="NAD(P)-binding Rossmann-fold domains"/>
    <property type="match status" value="1"/>
</dbReference>
<dbReference type="GO" id="GO:0000166">
    <property type="term" value="F:nucleotide binding"/>
    <property type="evidence" value="ECO:0007669"/>
    <property type="project" value="InterPro"/>
</dbReference>
<dbReference type="InterPro" id="IPR055170">
    <property type="entry name" value="GFO_IDH_MocA-like_dom"/>
</dbReference>
<reference evidence="4" key="2">
    <citation type="submission" date="2015-03" db="EMBL/GenBank/DDBJ databases">
        <title>Genome sequence of Paenibacillus beijingensis strain DSM 24997T.</title>
        <authorList>
            <person name="Kwak Y."/>
            <person name="Shin J.-H."/>
        </authorList>
    </citation>
    <scope>NUCLEOTIDE SEQUENCE [LARGE SCALE GENOMIC DNA]</scope>
    <source>
        <strain evidence="4">DSM 24997</strain>
    </source>
</reference>
<feature type="domain" description="Gfo/Idh/MocA-like oxidoreductase N-terminal" evidence="1">
    <location>
        <begin position="14"/>
        <end position="119"/>
    </location>
</feature>
<dbReference type="STRING" id="1126833.VN24_00845"/>
<accession>A0A0D5NET9</accession>
<evidence type="ECO:0000313" key="3">
    <source>
        <dbReference type="EMBL" id="AJY73438.1"/>
    </source>
</evidence>